<reference evidence="5" key="1">
    <citation type="submission" date="2022-08" db="EMBL/GenBank/DDBJ databases">
        <authorList>
            <person name="Tistechok S."/>
            <person name="Samborskyy M."/>
            <person name="Roman I."/>
        </authorList>
    </citation>
    <scope>NUCLEOTIDE SEQUENCE</scope>
    <source>
        <strain evidence="5">DSM 103496</strain>
    </source>
</reference>
<feature type="binding site" evidence="3">
    <location>
        <position position="93"/>
    </location>
    <ligand>
        <name>S-adenosyl-L-methionine</name>
        <dbReference type="ChEBI" id="CHEBI:59789"/>
    </ligand>
</feature>
<gene>
    <name evidence="3 5" type="primary">egtD</name>
    <name evidence="5" type="ORF">NZH93_40590</name>
</gene>
<evidence type="ECO:0000313" key="5">
    <source>
        <dbReference type="EMBL" id="MCS7483180.1"/>
    </source>
</evidence>
<dbReference type="InterPro" id="IPR017804">
    <property type="entry name" value="MeTrfase_EgtD-like"/>
</dbReference>
<evidence type="ECO:0000313" key="6">
    <source>
        <dbReference type="Proteomes" id="UP001141259"/>
    </source>
</evidence>
<comment type="function">
    <text evidence="3">Catalyzes the SAM-dependent triple methylation of the alpha-amino group of histidine to form hercynine, a step in the biosynthesis pathway of ergothioneine.</text>
</comment>
<dbReference type="InterPro" id="IPR035094">
    <property type="entry name" value="EgtD"/>
</dbReference>
<dbReference type="InterPro" id="IPR032888">
    <property type="entry name" value="EgtD_Actinobacteria"/>
</dbReference>
<dbReference type="AlphaFoldDB" id="A0A9X3AKN7"/>
<dbReference type="HAMAP" id="MF_02037">
    <property type="entry name" value="EgtD"/>
    <property type="match status" value="1"/>
</dbReference>
<feature type="binding site" evidence="3">
    <location>
        <position position="167"/>
    </location>
    <ligand>
        <name>L-histidine</name>
        <dbReference type="ChEBI" id="CHEBI:57595"/>
    </ligand>
</feature>
<keyword evidence="2 3" id="KW-0808">Transferase</keyword>
<evidence type="ECO:0000256" key="1">
    <source>
        <dbReference type="ARBA" id="ARBA00022603"/>
    </source>
</evidence>
<comment type="catalytic activity">
    <reaction evidence="3">
        <text>L-histidine + 3 S-adenosyl-L-methionine = hercynine + 3 S-adenosyl-L-homocysteine + 3 H(+)</text>
        <dbReference type="Rhea" id="RHEA:38471"/>
        <dbReference type="ChEBI" id="CHEBI:15378"/>
        <dbReference type="ChEBI" id="CHEBI:15781"/>
        <dbReference type="ChEBI" id="CHEBI:57595"/>
        <dbReference type="ChEBI" id="CHEBI:57856"/>
        <dbReference type="ChEBI" id="CHEBI:59789"/>
        <dbReference type="EC" id="2.1.1.44"/>
    </reaction>
</comment>
<dbReference type="InterPro" id="IPR029063">
    <property type="entry name" value="SAM-dependent_MTases_sf"/>
</dbReference>
<evidence type="ECO:0000256" key="3">
    <source>
        <dbReference type="HAMAP-Rule" id="MF_02037"/>
    </source>
</evidence>
<evidence type="ECO:0000256" key="2">
    <source>
        <dbReference type="ARBA" id="ARBA00022679"/>
    </source>
</evidence>
<dbReference type="EMBL" id="JANYMP010000030">
    <property type="protein sequence ID" value="MCS7483180.1"/>
    <property type="molecule type" value="Genomic_DNA"/>
</dbReference>
<dbReference type="GO" id="GO:0052706">
    <property type="term" value="F:L-histidine N(alpha)-methyltransferase activity"/>
    <property type="evidence" value="ECO:0007669"/>
    <property type="project" value="UniProtKB-UniRule"/>
</dbReference>
<accession>A0A9X3AKN7</accession>
<comment type="similarity">
    <text evidence="3">Belongs to the methyltransferase superfamily. EgtD family.</text>
</comment>
<comment type="pathway">
    <text evidence="3">Amino-acid biosynthesis; ergothioneine biosynthesis.</text>
</comment>
<dbReference type="RefSeq" id="WP_259628641.1">
    <property type="nucleotide sequence ID" value="NZ_JANYMP010000030.1"/>
</dbReference>
<dbReference type="GO" id="GO:0052699">
    <property type="term" value="P:ergothioneine biosynthetic process"/>
    <property type="evidence" value="ECO:0007669"/>
    <property type="project" value="UniProtKB-UniRule"/>
</dbReference>
<feature type="binding site" evidence="3">
    <location>
        <position position="207"/>
    </location>
    <ligand>
        <name>L-histidine</name>
        <dbReference type="ChEBI" id="CHEBI:57595"/>
    </ligand>
</feature>
<dbReference type="NCBIfam" id="TIGR03438">
    <property type="entry name" value="egtD_ergothio"/>
    <property type="match status" value="1"/>
</dbReference>
<feature type="domain" description="Histidine-specific methyltransferase SAM-dependent" evidence="4">
    <location>
        <begin position="20"/>
        <end position="321"/>
    </location>
</feature>
<dbReference type="PIRSF" id="PIRSF018005">
    <property type="entry name" value="UCP018005"/>
    <property type="match status" value="1"/>
</dbReference>
<dbReference type="PANTHER" id="PTHR43397:SF1">
    <property type="entry name" value="ERGOTHIONEINE BIOSYNTHESIS PROTEIN 1"/>
    <property type="match status" value="1"/>
</dbReference>
<sequence>MTEPVVDVHLTPEDAARALRAEARAGLTATPKWVSPKWFYDAVGSELFTDITRLPEYYPTRAEREILIARSAEIATTTGAHSLVELGSGSSEKTRLLLDALRDHGTLKEFVPLDVSTTALTEAANAILADYPGLRVHGVVGDFTEHLAGLPGDAPRVVAFLGGTIGNLIPEERRKFFAAVRDVLGAGEWLLLGTDLVKDPDVLVRAYDDAQGVTAEFNRNVLRVINRELGGDFDVEAFEHVALWNAEREWIEMRLRATRPVKVRLAELDLDVEFAEGEELRTEVSAKFRTEGVRSELEEAGFELHRWWTDTQGRFALSLARAVG</sequence>
<keyword evidence="1 3" id="KW-0489">Methyltransferase</keyword>
<keyword evidence="3" id="KW-0949">S-adenosyl-L-methionine</keyword>
<comment type="caution">
    <text evidence="5">The sequence shown here is derived from an EMBL/GenBank/DDBJ whole genome shotgun (WGS) entry which is preliminary data.</text>
</comment>
<feature type="binding site" evidence="3">
    <location>
        <position position="57"/>
    </location>
    <ligand>
        <name>L-histidine</name>
        <dbReference type="ChEBI" id="CHEBI:57595"/>
    </ligand>
</feature>
<keyword evidence="6" id="KW-1185">Reference proteome</keyword>
<feature type="binding site" evidence="3">
    <location>
        <begin position="283"/>
        <end position="285"/>
    </location>
    <ligand>
        <name>L-histidine</name>
        <dbReference type="ChEBI" id="CHEBI:57595"/>
    </ligand>
</feature>
<dbReference type="Gene3D" id="3.40.50.150">
    <property type="entry name" value="Vaccinia Virus protein VP39"/>
    <property type="match status" value="1"/>
</dbReference>
<feature type="binding site" evidence="3">
    <location>
        <position position="87"/>
    </location>
    <ligand>
        <name>S-adenosyl-L-methionine</name>
        <dbReference type="ChEBI" id="CHEBI:59789"/>
    </ligand>
</feature>
<dbReference type="GO" id="GO:0032259">
    <property type="term" value="P:methylation"/>
    <property type="evidence" value="ECO:0007669"/>
    <property type="project" value="UniProtKB-KW"/>
</dbReference>
<proteinExistence type="inferred from homology"/>
<dbReference type="PANTHER" id="PTHR43397">
    <property type="entry name" value="ERGOTHIONEINE BIOSYNTHESIS PROTEIN 1"/>
    <property type="match status" value="1"/>
</dbReference>
<dbReference type="EC" id="2.1.1.44" evidence="3"/>
<feature type="binding site" evidence="3">
    <location>
        <begin position="142"/>
        <end position="143"/>
    </location>
    <ligand>
        <name>S-adenosyl-L-methionine</name>
        <dbReference type="ChEBI" id="CHEBI:59789"/>
    </ligand>
</feature>
<feature type="binding site" evidence="3">
    <location>
        <position position="114"/>
    </location>
    <ligand>
        <name>S-adenosyl-L-methionine</name>
        <dbReference type="ChEBI" id="CHEBI:59789"/>
    </ligand>
</feature>
<evidence type="ECO:0000259" key="4">
    <source>
        <dbReference type="Pfam" id="PF10017"/>
    </source>
</evidence>
<dbReference type="InterPro" id="IPR019257">
    <property type="entry name" value="MeTrfase_dom"/>
</dbReference>
<dbReference type="GO" id="GO:0008276">
    <property type="term" value="F:protein methyltransferase activity"/>
    <property type="evidence" value="ECO:0007669"/>
    <property type="project" value="InterPro"/>
</dbReference>
<organism evidence="5 6">
    <name type="scientific">Umezawaea endophytica</name>
    <dbReference type="NCBI Taxonomy" id="1654476"/>
    <lineage>
        <taxon>Bacteria</taxon>
        <taxon>Bacillati</taxon>
        <taxon>Actinomycetota</taxon>
        <taxon>Actinomycetes</taxon>
        <taxon>Pseudonocardiales</taxon>
        <taxon>Pseudonocardiaceae</taxon>
        <taxon>Umezawaea</taxon>
    </lineage>
</organism>
<protein>
    <recommendedName>
        <fullName evidence="3">Histidine N-alpha-methyltransferase</fullName>
        <ecNumber evidence="3">2.1.1.44</ecNumber>
    </recommendedName>
    <alternativeName>
        <fullName evidence="3">Histidine trimethyltransferase</fullName>
    </alternativeName>
</protein>
<dbReference type="Pfam" id="PF10017">
    <property type="entry name" value="Methyltransf_33"/>
    <property type="match status" value="1"/>
</dbReference>
<dbReference type="SUPFAM" id="SSF53335">
    <property type="entry name" value="S-adenosyl-L-methionine-dependent methyltransferases"/>
    <property type="match status" value="1"/>
</dbReference>
<comment type="subunit">
    <text evidence="3">Monomer.</text>
</comment>
<name>A0A9X3AKN7_9PSEU</name>
<dbReference type="Proteomes" id="UP001141259">
    <property type="component" value="Unassembled WGS sequence"/>
</dbReference>
<dbReference type="InterPro" id="IPR051128">
    <property type="entry name" value="EgtD_Methyltrsf_superfamily"/>
</dbReference>